<name>A0A8S3T7X2_MYTED</name>
<proteinExistence type="predicted"/>
<dbReference type="EMBL" id="CAJPWZ010001978">
    <property type="protein sequence ID" value="CAG2227845.1"/>
    <property type="molecule type" value="Genomic_DNA"/>
</dbReference>
<gene>
    <name evidence="1" type="ORF">MEDL_40827</name>
</gene>
<keyword evidence="2" id="KW-1185">Reference proteome</keyword>
<dbReference type="Proteomes" id="UP000683360">
    <property type="component" value="Unassembled WGS sequence"/>
</dbReference>
<reference evidence="1" key="1">
    <citation type="submission" date="2021-03" db="EMBL/GenBank/DDBJ databases">
        <authorList>
            <person name="Bekaert M."/>
        </authorList>
    </citation>
    <scope>NUCLEOTIDE SEQUENCE</scope>
</reference>
<sequence>MFHVWRKRSKEKCASLSFEQTWGSNTRLQGSLPEARPPRRSFLIAYTGDTLKVHIQNLVIPADDRCFRNLDTKHAHCLKQFYENQQMCHTILIGNIVSDVTTDKGNLSKFLQEPGKVAVETLGGNHTRHALQCLFASQTKPISMVTCRLYNKLPDELALQLGYEHNASYTLGKPTSLVDLVNVFRKEEQQK</sequence>
<dbReference type="OrthoDB" id="6159933at2759"/>
<organism evidence="1 2">
    <name type="scientific">Mytilus edulis</name>
    <name type="common">Blue mussel</name>
    <dbReference type="NCBI Taxonomy" id="6550"/>
    <lineage>
        <taxon>Eukaryota</taxon>
        <taxon>Metazoa</taxon>
        <taxon>Spiralia</taxon>
        <taxon>Lophotrochozoa</taxon>
        <taxon>Mollusca</taxon>
        <taxon>Bivalvia</taxon>
        <taxon>Autobranchia</taxon>
        <taxon>Pteriomorphia</taxon>
        <taxon>Mytilida</taxon>
        <taxon>Mytiloidea</taxon>
        <taxon>Mytilidae</taxon>
        <taxon>Mytilinae</taxon>
        <taxon>Mytilus</taxon>
    </lineage>
</organism>
<evidence type="ECO:0000313" key="2">
    <source>
        <dbReference type="Proteomes" id="UP000683360"/>
    </source>
</evidence>
<protein>
    <submittedName>
        <fullName evidence="1">Uncharacterized protein</fullName>
    </submittedName>
</protein>
<comment type="caution">
    <text evidence="1">The sequence shown here is derived from an EMBL/GenBank/DDBJ whole genome shotgun (WGS) entry which is preliminary data.</text>
</comment>
<accession>A0A8S3T7X2</accession>
<dbReference type="AlphaFoldDB" id="A0A8S3T7X2"/>
<evidence type="ECO:0000313" key="1">
    <source>
        <dbReference type="EMBL" id="CAG2227845.1"/>
    </source>
</evidence>